<evidence type="ECO:0000313" key="1">
    <source>
        <dbReference type="EMBL" id="KAL3788703.1"/>
    </source>
</evidence>
<comment type="caution">
    <text evidence="1">The sequence shown here is derived from an EMBL/GenBank/DDBJ whole genome shotgun (WGS) entry which is preliminary data.</text>
</comment>
<reference evidence="1 2" key="1">
    <citation type="submission" date="2024-10" db="EMBL/GenBank/DDBJ databases">
        <title>Updated reference genomes for cyclostephanoid diatoms.</title>
        <authorList>
            <person name="Roberts W.R."/>
            <person name="Alverson A.J."/>
        </authorList>
    </citation>
    <scope>NUCLEOTIDE SEQUENCE [LARGE SCALE GENOMIC DNA]</scope>
    <source>
        <strain evidence="1 2">AJA276-08</strain>
    </source>
</reference>
<protein>
    <submittedName>
        <fullName evidence="1">Uncharacterized protein</fullName>
    </submittedName>
</protein>
<dbReference type="EMBL" id="JALLAZ020000716">
    <property type="protein sequence ID" value="KAL3788703.1"/>
    <property type="molecule type" value="Genomic_DNA"/>
</dbReference>
<accession>A0ABD3PLX2</accession>
<dbReference type="AlphaFoldDB" id="A0ABD3PLX2"/>
<gene>
    <name evidence="1" type="ORF">ACHAW5_010566</name>
</gene>
<proteinExistence type="predicted"/>
<dbReference type="Proteomes" id="UP001530315">
    <property type="component" value="Unassembled WGS sequence"/>
</dbReference>
<evidence type="ECO:0000313" key="2">
    <source>
        <dbReference type="Proteomes" id="UP001530315"/>
    </source>
</evidence>
<name>A0ABD3PLX2_9STRA</name>
<organism evidence="1 2">
    <name type="scientific">Stephanodiscus triporus</name>
    <dbReference type="NCBI Taxonomy" id="2934178"/>
    <lineage>
        <taxon>Eukaryota</taxon>
        <taxon>Sar</taxon>
        <taxon>Stramenopiles</taxon>
        <taxon>Ochrophyta</taxon>
        <taxon>Bacillariophyta</taxon>
        <taxon>Coscinodiscophyceae</taxon>
        <taxon>Thalassiosirophycidae</taxon>
        <taxon>Stephanodiscales</taxon>
        <taxon>Stephanodiscaceae</taxon>
        <taxon>Stephanodiscus</taxon>
    </lineage>
</organism>
<keyword evidence="2" id="KW-1185">Reference proteome</keyword>
<sequence>MSTLILEPFAMNSLLLDRLDGGSSSKLSDSEDSIWRSRSSSSDYNSLPEVPSFSPVERTRAVVDCSDPREVVARVARCLQKLSIVANFDSERAYFFAETVDRAKFYIRLYKCDGARISVEVQRLDGHHAVSLVEYARAIVAAARGGEVDEGMLLAKKSSSLNYIPAYTDDVVCAEYLTHTAELLRSHRSDAVLLGVESLLLLTDRDRSQVSPHAAEAVLRGRGNTVIKDFIHKCLRGPPAASSDGEDDFDRRQGEIMRNFALAVLGNSLQTASDVKCPMLSSLVRSDEWMERSSGLVDVLLRELSEARDRCHGAYHAARCLNVLLDSSPAMKRTLIERELIGMMKKSRAVGRKRHSLLAKECDAALALMADV</sequence>